<dbReference type="CDD" id="cd00882">
    <property type="entry name" value="Ras_like_GTPase"/>
    <property type="match status" value="1"/>
</dbReference>
<dbReference type="Gene3D" id="3.40.50.300">
    <property type="entry name" value="P-loop containing nucleotide triphosphate hydrolases"/>
    <property type="match status" value="1"/>
</dbReference>
<proteinExistence type="predicted"/>
<dbReference type="SUPFAM" id="SSF52540">
    <property type="entry name" value="P-loop containing nucleoside triphosphate hydrolases"/>
    <property type="match status" value="1"/>
</dbReference>
<dbReference type="Pfam" id="PF00025">
    <property type="entry name" value="Arf"/>
    <property type="match status" value="1"/>
</dbReference>
<dbReference type="AlphaFoldDB" id="A0A9D8KGC0"/>
<dbReference type="PANTHER" id="PTHR42708">
    <property type="entry name" value="ATP/GTP-BINDING PROTEIN-RELATED"/>
    <property type="match status" value="1"/>
</dbReference>
<dbReference type="InterPro" id="IPR052705">
    <property type="entry name" value="Gliding_Motility_GTPase"/>
</dbReference>
<evidence type="ECO:0000256" key="2">
    <source>
        <dbReference type="ARBA" id="ARBA00023134"/>
    </source>
</evidence>
<evidence type="ECO:0000313" key="3">
    <source>
        <dbReference type="EMBL" id="MBN1573659.1"/>
    </source>
</evidence>
<evidence type="ECO:0000256" key="1">
    <source>
        <dbReference type="ARBA" id="ARBA00022741"/>
    </source>
</evidence>
<dbReference type="GO" id="GO:0003924">
    <property type="term" value="F:GTPase activity"/>
    <property type="evidence" value="ECO:0007669"/>
    <property type="project" value="InterPro"/>
</dbReference>
<dbReference type="EMBL" id="JAFGIX010000054">
    <property type="protein sequence ID" value="MBN1573659.1"/>
    <property type="molecule type" value="Genomic_DNA"/>
</dbReference>
<dbReference type="InterPro" id="IPR006689">
    <property type="entry name" value="Small_GTPase_ARF/SAR"/>
</dbReference>
<keyword evidence="1" id="KW-0547">Nucleotide-binding</keyword>
<sequence>MRVNFQKKEMIMKIVYFGPSQGGKTTNLRYIHTRLSPEVKGRFMSINTQEDRTLFFDFFDVTTSAKIRGGRIKIRFELYTVPGQVKYEETRRLVMRGADGVVFVSDSQEDKMAENIYSRADLDEILMHYRQDPKIFPTVIQYNKRDLPNVASIEKLRDALNPRNNPDFSSIAITGTNIMETLNKVSSEIIRVNRNRFA</sequence>
<dbReference type="Proteomes" id="UP000809273">
    <property type="component" value="Unassembled WGS sequence"/>
</dbReference>
<comment type="caution">
    <text evidence="3">The sequence shown here is derived from an EMBL/GenBank/DDBJ whole genome shotgun (WGS) entry which is preliminary data.</text>
</comment>
<dbReference type="PANTHER" id="PTHR42708:SF1">
    <property type="entry name" value="GLIDING MOTILITY PROTEIN MGLA"/>
    <property type="match status" value="1"/>
</dbReference>
<accession>A0A9D8KGC0</accession>
<protein>
    <submittedName>
        <fullName evidence="3">Gliding-motility protein MglA</fullName>
    </submittedName>
</protein>
<name>A0A9D8KGC0_9DELT</name>
<reference evidence="3" key="1">
    <citation type="journal article" date="2021" name="Environ. Microbiol.">
        <title>Genomic characterization of three novel Desulfobacterota classes expand the metabolic and phylogenetic diversity of the phylum.</title>
        <authorList>
            <person name="Murphy C.L."/>
            <person name="Biggerstaff J."/>
            <person name="Eichhorn A."/>
            <person name="Ewing E."/>
            <person name="Shahan R."/>
            <person name="Soriano D."/>
            <person name="Stewart S."/>
            <person name="VanMol K."/>
            <person name="Walker R."/>
            <person name="Walters P."/>
            <person name="Elshahed M.S."/>
            <person name="Youssef N.H."/>
        </authorList>
    </citation>
    <scope>NUCLEOTIDE SEQUENCE</scope>
    <source>
        <strain evidence="3">Zod_Metabat.24</strain>
    </source>
</reference>
<evidence type="ECO:0000313" key="4">
    <source>
        <dbReference type="Proteomes" id="UP000809273"/>
    </source>
</evidence>
<keyword evidence="2" id="KW-0342">GTP-binding</keyword>
<dbReference type="GO" id="GO:0005525">
    <property type="term" value="F:GTP binding"/>
    <property type="evidence" value="ECO:0007669"/>
    <property type="project" value="UniProtKB-KW"/>
</dbReference>
<organism evidence="3 4">
    <name type="scientific">Candidatus Zymogenus saltonus</name>
    <dbReference type="NCBI Taxonomy" id="2844893"/>
    <lineage>
        <taxon>Bacteria</taxon>
        <taxon>Deltaproteobacteria</taxon>
        <taxon>Candidatus Zymogenia</taxon>
        <taxon>Candidatus Zymogeniales</taxon>
        <taxon>Candidatus Zymogenaceae</taxon>
        <taxon>Candidatus Zymogenus</taxon>
    </lineage>
</organism>
<reference evidence="3" key="2">
    <citation type="submission" date="2021-01" db="EMBL/GenBank/DDBJ databases">
        <authorList>
            <person name="Hahn C.R."/>
            <person name="Youssef N.H."/>
            <person name="Elshahed M."/>
        </authorList>
    </citation>
    <scope>NUCLEOTIDE SEQUENCE</scope>
    <source>
        <strain evidence="3">Zod_Metabat.24</strain>
    </source>
</reference>
<gene>
    <name evidence="3" type="ORF">JW984_10740</name>
</gene>
<dbReference type="InterPro" id="IPR027417">
    <property type="entry name" value="P-loop_NTPase"/>
</dbReference>